<evidence type="ECO:0000259" key="8">
    <source>
        <dbReference type="PROSITE" id="PS51278"/>
    </source>
</evidence>
<accession>A0A381QNA9</accession>
<dbReference type="EMBL" id="UINC01001444">
    <property type="protein sequence ID" value="SUZ80851.1"/>
    <property type="molecule type" value="Genomic_DNA"/>
</dbReference>
<dbReference type="Gene3D" id="3.60.20.10">
    <property type="entry name" value="Glutamine Phosphoribosylpyrophosphate, subunit 1, domain 1"/>
    <property type="match status" value="1"/>
</dbReference>
<organism evidence="10">
    <name type="scientific">marine metagenome</name>
    <dbReference type="NCBI Taxonomy" id="408172"/>
    <lineage>
        <taxon>unclassified sequences</taxon>
        <taxon>metagenomes</taxon>
        <taxon>ecological metagenomes</taxon>
    </lineage>
</organism>
<dbReference type="Pfam" id="PF13522">
    <property type="entry name" value="GATase_6"/>
    <property type="match status" value="1"/>
</dbReference>
<evidence type="ECO:0000256" key="2">
    <source>
        <dbReference type="ARBA" id="ARBA00012916"/>
    </source>
</evidence>
<dbReference type="InterPro" id="IPR035466">
    <property type="entry name" value="GlmS/AgaS_SIS"/>
</dbReference>
<sequence>MCGIIAVLRRPSGRAVPGSDDVLAPLVAAVDLLGTADPSRLSDAADLLEGADRLLGGVPGLLALDRDPSLVGRVTATLAVAPGLLVGFEEVLGESTDVEEANAALVRVRDALWSVTRDRLGTHAGVASLRSAAPAPSDAGLAVLLSTQQALSAIDRLEVRGRDSAGLQLTLWDHGLDSADPAVVARTADPLHRTGSVRVLDGGGLAFVVKVAAEIGELGDNTAALRGALAADGLLARALAAPAVEGSLLGHTRWASVGLISEPNAHPLDSTRADGEPTGVVTAVQNGDVDNHVDLVVAEGLSVAPEITTDAKVVPTLCAAHLAAGHDHREAFRRTVSVIEGSLAIGAVVGDAPDRLLLALRGSGQGLYVGLAEDAFVVASEPYGVVEMTGRYLRMEGETPADPADPAASRGQIVELEAALAGTVEGIRRRSYDGRDLPVGGDDLTGAEITTRDIDRGDHPHFLLKEIGESPASVRSTLRGRLAGDAAGGFEVRLGVASLGEGLRADLASGAIRRVLVIGQGTAAVAAMAVARSLADELAGSGIEVDALPATELSGFGLSPDMADVMVVAISQSGTTTDTNRTVDLVRSRGARVVAIVNRRNSDLVDRSDGVLYTSDGRDVEMSVASTKAFYAQAVAGVLLAVAVADAAGLPGSPERSEVLAGLQGLPDAMDDVLAMRDRIAEIAERHAPARRYWAVVGSGPNLTAAREIRIKLSELCYKSIAADATEDKKHIDLSAEPMILVCATGLVGSTADDVAKEVAIYRAHRAAPVVVADAGSSRFAGALDVIAVPQVHPSLAFLLSAMVGHLFGYEAARAIDAQARPLRKAHAAIEHEAQRRQSTAAEPGEAVDGTLLEDLRVAASAFSDELRSGRLNGNLEASTAVRLSTHFRFALGDVPLESYQLEFGRVGTPALVLDDLAASLTVAIEELTRPIDAIKHQAKTVTVGISRTDETLFEARLARVVLDAGTPRDSLSYRTLRVLVALDPAVAEVVGFTRYRVDGLDGPVPTVAIVDRGGVSIGIPSRTDRDPTLRGTKHRVAVERDVLVTRGARDDRTIVLVPEVKDRETVGLTLLHVVLRDRLAPDVLRGVLQGYDNRYGAVRDAVCETEPDLRDDLLAELPVVDLLTEPVLVVADRLRD</sequence>
<proteinExistence type="predicted"/>
<evidence type="ECO:0000256" key="1">
    <source>
        <dbReference type="ARBA" id="ARBA00001031"/>
    </source>
</evidence>
<evidence type="ECO:0000256" key="5">
    <source>
        <dbReference type="ARBA" id="ARBA00022737"/>
    </source>
</evidence>
<feature type="domain" description="Glutamine amidotransferase type-2" evidence="8">
    <location>
        <begin position="124"/>
        <end position="419"/>
    </location>
</feature>
<dbReference type="SUPFAM" id="SSF53697">
    <property type="entry name" value="SIS domain"/>
    <property type="match status" value="1"/>
</dbReference>
<name>A0A381QNA9_9ZZZZ</name>
<dbReference type="GO" id="GO:0097367">
    <property type="term" value="F:carbohydrate derivative binding"/>
    <property type="evidence" value="ECO:0007669"/>
    <property type="project" value="InterPro"/>
</dbReference>
<dbReference type="SUPFAM" id="SSF56235">
    <property type="entry name" value="N-terminal nucleophile aminohydrolases (Ntn hydrolases)"/>
    <property type="match status" value="1"/>
</dbReference>
<reference evidence="10" key="1">
    <citation type="submission" date="2018-05" db="EMBL/GenBank/DDBJ databases">
        <authorList>
            <person name="Lanie J.A."/>
            <person name="Ng W.-L."/>
            <person name="Kazmierczak K.M."/>
            <person name="Andrzejewski T.M."/>
            <person name="Davidsen T.M."/>
            <person name="Wayne K.J."/>
            <person name="Tettelin H."/>
            <person name="Glass J.I."/>
            <person name="Rusch D."/>
            <person name="Podicherti R."/>
            <person name="Tsui H.-C.T."/>
            <person name="Winkler M.E."/>
        </authorList>
    </citation>
    <scope>NUCLEOTIDE SEQUENCE</scope>
</reference>
<dbReference type="InterPro" id="IPR046348">
    <property type="entry name" value="SIS_dom_sf"/>
</dbReference>
<dbReference type="PANTHER" id="PTHR10937">
    <property type="entry name" value="GLUCOSAMINE--FRUCTOSE-6-PHOSPHATE AMINOTRANSFERASE, ISOMERIZING"/>
    <property type="match status" value="1"/>
</dbReference>
<feature type="domain" description="SIS" evidence="9">
    <location>
        <begin position="503"/>
        <end position="650"/>
    </location>
</feature>
<dbReference type="PANTHER" id="PTHR10937:SF0">
    <property type="entry name" value="GLUTAMINE--FRUCTOSE-6-PHOSPHATE TRANSAMINASE (ISOMERIZING)"/>
    <property type="match status" value="1"/>
</dbReference>
<evidence type="ECO:0000256" key="7">
    <source>
        <dbReference type="SAM" id="MobiDB-lite"/>
    </source>
</evidence>
<gene>
    <name evidence="10" type="ORF">METZ01_LOCUS33705</name>
</gene>
<keyword evidence="3" id="KW-0032">Aminotransferase</keyword>
<comment type="catalytic activity">
    <reaction evidence="1">
        <text>D-fructose 6-phosphate + L-glutamine = D-glucosamine 6-phosphate + L-glutamate</text>
        <dbReference type="Rhea" id="RHEA:13237"/>
        <dbReference type="ChEBI" id="CHEBI:29985"/>
        <dbReference type="ChEBI" id="CHEBI:58359"/>
        <dbReference type="ChEBI" id="CHEBI:58725"/>
        <dbReference type="ChEBI" id="CHEBI:61527"/>
        <dbReference type="EC" id="2.6.1.16"/>
    </reaction>
</comment>
<dbReference type="InterPro" id="IPR001347">
    <property type="entry name" value="SIS_dom"/>
</dbReference>
<dbReference type="Pfam" id="PF01380">
    <property type="entry name" value="SIS"/>
    <property type="match status" value="1"/>
</dbReference>
<dbReference type="Gene3D" id="3.40.50.10490">
    <property type="entry name" value="Glucose-6-phosphate isomerase like protein, domain 1"/>
    <property type="match status" value="2"/>
</dbReference>
<dbReference type="CDD" id="cd05008">
    <property type="entry name" value="SIS_GlmS_GlmD_1"/>
    <property type="match status" value="1"/>
</dbReference>
<dbReference type="InterPro" id="IPR017932">
    <property type="entry name" value="GATase_2_dom"/>
</dbReference>
<dbReference type="PROSITE" id="PS51464">
    <property type="entry name" value="SIS"/>
    <property type="match status" value="1"/>
</dbReference>
<keyword evidence="6" id="KW-0315">Glutamine amidotransferase</keyword>
<keyword evidence="5" id="KW-0677">Repeat</keyword>
<evidence type="ECO:0000256" key="6">
    <source>
        <dbReference type="ARBA" id="ARBA00022962"/>
    </source>
</evidence>
<feature type="region of interest" description="Disordered" evidence="7">
    <location>
        <begin position="827"/>
        <end position="846"/>
    </location>
</feature>
<evidence type="ECO:0000256" key="4">
    <source>
        <dbReference type="ARBA" id="ARBA00022679"/>
    </source>
</evidence>
<evidence type="ECO:0000259" key="9">
    <source>
        <dbReference type="PROSITE" id="PS51464"/>
    </source>
</evidence>
<dbReference type="GO" id="GO:0006487">
    <property type="term" value="P:protein N-linked glycosylation"/>
    <property type="evidence" value="ECO:0007669"/>
    <property type="project" value="TreeGrafter"/>
</dbReference>
<evidence type="ECO:0000313" key="10">
    <source>
        <dbReference type="EMBL" id="SUZ80851.1"/>
    </source>
</evidence>
<dbReference type="GO" id="GO:0006047">
    <property type="term" value="P:UDP-N-acetylglucosamine metabolic process"/>
    <property type="evidence" value="ECO:0007669"/>
    <property type="project" value="TreeGrafter"/>
</dbReference>
<protein>
    <recommendedName>
        <fullName evidence="2">glutamine--fructose-6-phosphate transaminase (isomerizing)</fullName>
        <ecNumber evidence="2">2.6.1.16</ecNumber>
    </recommendedName>
</protein>
<keyword evidence="4" id="KW-0808">Transferase</keyword>
<evidence type="ECO:0000256" key="3">
    <source>
        <dbReference type="ARBA" id="ARBA00022576"/>
    </source>
</evidence>
<dbReference type="GO" id="GO:0006002">
    <property type="term" value="P:fructose 6-phosphate metabolic process"/>
    <property type="evidence" value="ECO:0007669"/>
    <property type="project" value="TreeGrafter"/>
</dbReference>
<dbReference type="AlphaFoldDB" id="A0A381QNA9"/>
<dbReference type="GO" id="GO:0004360">
    <property type="term" value="F:glutamine-fructose-6-phosphate transaminase (isomerizing) activity"/>
    <property type="evidence" value="ECO:0007669"/>
    <property type="project" value="UniProtKB-EC"/>
</dbReference>
<dbReference type="InterPro" id="IPR029055">
    <property type="entry name" value="Ntn_hydrolases_N"/>
</dbReference>
<dbReference type="PROSITE" id="PS51278">
    <property type="entry name" value="GATASE_TYPE_2"/>
    <property type="match status" value="1"/>
</dbReference>
<dbReference type="EC" id="2.6.1.16" evidence="2"/>